<reference evidence="23" key="1">
    <citation type="submission" date="2019-02" db="EMBL/GenBank/DDBJ databases">
        <authorList>
            <person name="Gruber-Vodicka R. H."/>
            <person name="Seah K. B. B."/>
        </authorList>
    </citation>
    <scope>NUCLEOTIDE SEQUENCE</scope>
    <source>
        <strain evidence="24">BECK_BY2</strain>
        <strain evidence="23">BECK_BY3</strain>
    </source>
</reference>
<evidence type="ECO:0000256" key="16">
    <source>
        <dbReference type="ARBA" id="ARBA00023014"/>
    </source>
</evidence>
<keyword evidence="18" id="KW-1015">Disulfide bond</keyword>
<dbReference type="SUPFAM" id="SSF50022">
    <property type="entry name" value="ISP domain"/>
    <property type="match status" value="1"/>
</dbReference>
<dbReference type="InterPro" id="IPR006311">
    <property type="entry name" value="TAT_signal"/>
</dbReference>
<comment type="similarity">
    <text evidence="3">Belongs to the Rieske iron-sulfur protein family.</text>
</comment>
<dbReference type="EMBL" id="CAADFY010000194">
    <property type="protein sequence ID" value="VFK60001.1"/>
    <property type="molecule type" value="Genomic_DNA"/>
</dbReference>
<evidence type="ECO:0000256" key="15">
    <source>
        <dbReference type="ARBA" id="ARBA00023004"/>
    </source>
</evidence>
<comment type="subcellular location">
    <subcellularLocation>
        <location evidence="2">Cell membrane</location>
        <topology evidence="2">Single-pass membrane protein</topology>
    </subcellularLocation>
</comment>
<keyword evidence="15" id="KW-0408">Iron</keyword>
<evidence type="ECO:0000256" key="2">
    <source>
        <dbReference type="ARBA" id="ARBA00004162"/>
    </source>
</evidence>
<dbReference type="Pfam" id="PF00355">
    <property type="entry name" value="Rieske"/>
    <property type="match status" value="1"/>
</dbReference>
<dbReference type="PROSITE" id="PS51318">
    <property type="entry name" value="TAT"/>
    <property type="match status" value="1"/>
</dbReference>
<comment type="catalytic activity">
    <reaction evidence="19 20">
        <text>a quinol + 2 Fe(III)-[cytochrome c](out) = a quinone + 2 Fe(II)-[cytochrome c](out) + 2 H(+)(out)</text>
        <dbReference type="Rhea" id="RHEA:11484"/>
        <dbReference type="Rhea" id="RHEA-COMP:10350"/>
        <dbReference type="Rhea" id="RHEA-COMP:14399"/>
        <dbReference type="ChEBI" id="CHEBI:15378"/>
        <dbReference type="ChEBI" id="CHEBI:24646"/>
        <dbReference type="ChEBI" id="CHEBI:29033"/>
        <dbReference type="ChEBI" id="CHEBI:29034"/>
        <dbReference type="ChEBI" id="CHEBI:132124"/>
        <dbReference type="EC" id="7.1.1.8"/>
    </reaction>
</comment>
<keyword evidence="17" id="KW-0472">Membrane</keyword>
<evidence type="ECO:0000259" key="22">
    <source>
        <dbReference type="PROSITE" id="PS51296"/>
    </source>
</evidence>
<evidence type="ECO:0000256" key="12">
    <source>
        <dbReference type="ARBA" id="ARBA00022967"/>
    </source>
</evidence>
<dbReference type="EC" id="7.1.1.8" evidence="5 20"/>
<evidence type="ECO:0000256" key="3">
    <source>
        <dbReference type="ARBA" id="ARBA00010651"/>
    </source>
</evidence>
<dbReference type="InterPro" id="IPR014349">
    <property type="entry name" value="Rieske_Fe-S_prot"/>
</dbReference>
<accession>A0A451A1U2</accession>
<evidence type="ECO:0000256" key="9">
    <source>
        <dbReference type="ARBA" id="ARBA00022692"/>
    </source>
</evidence>
<keyword evidence="9" id="KW-0812">Transmembrane</keyword>
<comment type="function">
    <text evidence="1">Component of the ubiquinol-cytochrome c reductase complex (complex III or cytochrome b-c1 complex), which is a respiratory chain that generates an electrochemical potential coupled to ATP synthesis.</text>
</comment>
<evidence type="ECO:0000256" key="21">
    <source>
        <dbReference type="RuleBase" id="RU004497"/>
    </source>
</evidence>
<keyword evidence="16" id="KW-0411">Iron-sulfur</keyword>
<dbReference type="CDD" id="cd03470">
    <property type="entry name" value="Rieske_cytochrome_bc1"/>
    <property type="match status" value="1"/>
</dbReference>
<keyword evidence="12" id="KW-1278">Translocase</keyword>
<dbReference type="InterPro" id="IPR017941">
    <property type="entry name" value="Rieske_2Fe-2S"/>
</dbReference>
<dbReference type="InterPro" id="IPR006317">
    <property type="entry name" value="Ubiquinol_cyt_c_Rdtase_Fe-S-su"/>
</dbReference>
<dbReference type="Gene3D" id="2.102.10.10">
    <property type="entry name" value="Rieske [2Fe-2S] iron-sulphur domain"/>
    <property type="match status" value="1"/>
</dbReference>
<evidence type="ECO:0000256" key="7">
    <source>
        <dbReference type="ARBA" id="ARBA00022448"/>
    </source>
</evidence>
<evidence type="ECO:0000256" key="6">
    <source>
        <dbReference type="ARBA" id="ARBA00019816"/>
    </source>
</evidence>
<comment type="cofactor">
    <cofactor evidence="20">
        <name>[2Fe-2S] cluster</name>
        <dbReference type="ChEBI" id="CHEBI:190135"/>
    </cofactor>
    <text evidence="20">Binds 1 [2Fe-2S] cluster per subunit.</text>
</comment>
<comment type="miscellaneous">
    <text evidence="20">The Rieske protein is a high potential 2Fe-2S protein.</text>
</comment>
<evidence type="ECO:0000256" key="5">
    <source>
        <dbReference type="ARBA" id="ARBA00012951"/>
    </source>
</evidence>
<evidence type="ECO:0000313" key="23">
    <source>
        <dbReference type="EMBL" id="VFK60001.1"/>
    </source>
</evidence>
<dbReference type="GO" id="GO:0008121">
    <property type="term" value="F:quinol-cytochrome-c reductase activity"/>
    <property type="evidence" value="ECO:0007669"/>
    <property type="project" value="UniProtKB-EC"/>
</dbReference>
<sequence length="206" mass="22379">MMKRDNVNQGRRKFLTATTTVIAGVGAGFAAVPFVSSWQPSAKAKAIGAPVEVDISKLESGQRLTVTWRGKPVWVIRRTQDTLDALPTLDGKLRDPASSIATQQPEYAANKYRSIKSEFLVLVGICTHLGCSPSFVKQSDLHSLGAGWKGGFFCPCHGSRFDLAGRVFQGVPAPTNLVVPPHAYLNDYRILIGVDQNSIDVQQQIV</sequence>
<evidence type="ECO:0000256" key="18">
    <source>
        <dbReference type="ARBA" id="ARBA00023157"/>
    </source>
</evidence>
<evidence type="ECO:0000256" key="8">
    <source>
        <dbReference type="ARBA" id="ARBA00022475"/>
    </source>
</evidence>
<dbReference type="InterPro" id="IPR036922">
    <property type="entry name" value="Rieske_2Fe-2S_sf"/>
</dbReference>
<keyword evidence="8" id="KW-1003">Cell membrane</keyword>
<evidence type="ECO:0000256" key="13">
    <source>
        <dbReference type="ARBA" id="ARBA00022982"/>
    </source>
</evidence>
<keyword evidence="11" id="KW-0479">Metal-binding</keyword>
<evidence type="ECO:0000256" key="11">
    <source>
        <dbReference type="ARBA" id="ARBA00022723"/>
    </source>
</evidence>
<evidence type="ECO:0000256" key="1">
    <source>
        <dbReference type="ARBA" id="ARBA00002444"/>
    </source>
</evidence>
<keyword evidence="14" id="KW-1133">Transmembrane helix</keyword>
<evidence type="ECO:0000313" key="24">
    <source>
        <dbReference type="EMBL" id="VFK68366.1"/>
    </source>
</evidence>
<protein>
    <recommendedName>
        <fullName evidence="6 20">Ubiquinol-cytochrome c reductase iron-sulfur subunit</fullName>
        <ecNumber evidence="5 20">7.1.1.8</ecNumber>
    </recommendedName>
</protein>
<evidence type="ECO:0000256" key="19">
    <source>
        <dbReference type="ARBA" id="ARBA00029351"/>
    </source>
</evidence>
<dbReference type="Pfam" id="PF10399">
    <property type="entry name" value="UCR_Fe-S_N"/>
    <property type="match status" value="1"/>
</dbReference>
<comment type="subunit">
    <text evidence="4 21">The main subunits of complex b-c1 are: cytochrome b, cytochrome c1 and the Rieske protein.</text>
</comment>
<name>A0A451A1U2_9GAMM</name>
<dbReference type="PANTHER" id="PTHR10134">
    <property type="entry name" value="CYTOCHROME B-C1 COMPLEX SUBUNIT RIESKE, MITOCHONDRIAL"/>
    <property type="match status" value="1"/>
</dbReference>
<dbReference type="PRINTS" id="PR00162">
    <property type="entry name" value="RIESKE"/>
</dbReference>
<evidence type="ECO:0000256" key="10">
    <source>
        <dbReference type="ARBA" id="ARBA00022714"/>
    </source>
</evidence>
<organism evidence="23">
    <name type="scientific">Candidatus Kentrum sp. TUN</name>
    <dbReference type="NCBI Taxonomy" id="2126343"/>
    <lineage>
        <taxon>Bacteria</taxon>
        <taxon>Pseudomonadati</taxon>
        <taxon>Pseudomonadota</taxon>
        <taxon>Gammaproteobacteria</taxon>
        <taxon>Candidatus Kentrum</taxon>
    </lineage>
</organism>
<keyword evidence="13 20" id="KW-0249">Electron transport</keyword>
<dbReference type="PROSITE" id="PS51296">
    <property type="entry name" value="RIESKE"/>
    <property type="match status" value="1"/>
</dbReference>
<evidence type="ECO:0000256" key="4">
    <source>
        <dbReference type="ARBA" id="ARBA00011649"/>
    </source>
</evidence>
<evidence type="ECO:0000256" key="20">
    <source>
        <dbReference type="RuleBase" id="RU004494"/>
    </source>
</evidence>
<evidence type="ECO:0000256" key="14">
    <source>
        <dbReference type="ARBA" id="ARBA00022989"/>
    </source>
</evidence>
<dbReference type="GO" id="GO:0051537">
    <property type="term" value="F:2 iron, 2 sulfur cluster binding"/>
    <property type="evidence" value="ECO:0007669"/>
    <property type="project" value="UniProtKB-KW"/>
</dbReference>
<dbReference type="GO" id="GO:0005886">
    <property type="term" value="C:plasma membrane"/>
    <property type="evidence" value="ECO:0007669"/>
    <property type="project" value="UniProtKB-SubCell"/>
</dbReference>
<dbReference type="Gene3D" id="1.20.5.510">
    <property type="entry name" value="Single helix bin"/>
    <property type="match status" value="1"/>
</dbReference>
<dbReference type="NCBIfam" id="TIGR01416">
    <property type="entry name" value="Rieske_proteo"/>
    <property type="match status" value="1"/>
</dbReference>
<dbReference type="GO" id="GO:0046872">
    <property type="term" value="F:metal ion binding"/>
    <property type="evidence" value="ECO:0007669"/>
    <property type="project" value="UniProtKB-KW"/>
</dbReference>
<keyword evidence="7 20" id="KW-0813">Transport</keyword>
<dbReference type="InterPro" id="IPR005805">
    <property type="entry name" value="Rieske_Fe-S_prot_C"/>
</dbReference>
<dbReference type="InterPro" id="IPR019470">
    <property type="entry name" value="Ubiq_cytC_Rdtase_Fe-S_su_TAT"/>
</dbReference>
<feature type="domain" description="Rieske" evidence="22">
    <location>
        <begin position="85"/>
        <end position="191"/>
    </location>
</feature>
<dbReference type="AlphaFoldDB" id="A0A451A1U2"/>
<keyword evidence="10" id="KW-0001">2Fe-2S</keyword>
<gene>
    <name evidence="24" type="ORF">BECKTUN1418E_GA0071001_11834</name>
    <name evidence="23" type="ORF">BECKTUN1418F_GA0071002_11944</name>
</gene>
<evidence type="ECO:0000256" key="17">
    <source>
        <dbReference type="ARBA" id="ARBA00023136"/>
    </source>
</evidence>
<dbReference type="EMBL" id="CAADFV010000183">
    <property type="protein sequence ID" value="VFK68366.1"/>
    <property type="molecule type" value="Genomic_DNA"/>
</dbReference>
<proteinExistence type="inferred from homology"/>